<keyword evidence="1" id="KW-1133">Transmembrane helix</keyword>
<protein>
    <submittedName>
        <fullName evidence="2">Serine/threonine protein kinase PrkC, regulator of stationary phase</fullName>
    </submittedName>
</protein>
<evidence type="ECO:0000256" key="1">
    <source>
        <dbReference type="SAM" id="Phobius"/>
    </source>
</evidence>
<feature type="transmembrane region" description="Helical" evidence="1">
    <location>
        <begin position="68"/>
        <end position="91"/>
    </location>
</feature>
<dbReference type="PATRIC" id="fig|595434.4.peg.1929"/>
<proteinExistence type="predicted"/>
<keyword evidence="1" id="KW-0812">Transmembrane</keyword>
<sequence length="104" mass="11384">MPEFLFFVGVVVIPFHLLGAPAGSLMIRGSKHFLWLAFVSFVSLVWAGIQATHLFSNATTLRIYEGRVVATTLVFLVIAPAFLAQACMLAAGSWTAWRRSRASV</sequence>
<evidence type="ECO:0000313" key="2">
    <source>
        <dbReference type="EMBL" id="KLU06160.1"/>
    </source>
</evidence>
<feature type="transmembrane region" description="Helical" evidence="1">
    <location>
        <begin position="34"/>
        <end position="56"/>
    </location>
</feature>
<reference evidence="2" key="1">
    <citation type="submission" date="2015-05" db="EMBL/GenBank/DDBJ databases">
        <title>Permanent draft genome of Rhodopirellula islandicus K833.</title>
        <authorList>
            <person name="Kizina J."/>
            <person name="Richter M."/>
            <person name="Glockner F.O."/>
            <person name="Harder J."/>
        </authorList>
    </citation>
    <scope>NUCLEOTIDE SEQUENCE [LARGE SCALE GENOMIC DNA]</scope>
    <source>
        <strain evidence="2">K833</strain>
    </source>
</reference>
<dbReference type="EMBL" id="LECT01000016">
    <property type="protein sequence ID" value="KLU06160.1"/>
    <property type="molecule type" value="Genomic_DNA"/>
</dbReference>
<feature type="transmembrane region" description="Helical" evidence="1">
    <location>
        <begin position="6"/>
        <end position="27"/>
    </location>
</feature>
<dbReference type="GO" id="GO:0004674">
    <property type="term" value="F:protein serine/threonine kinase activity"/>
    <property type="evidence" value="ECO:0007669"/>
    <property type="project" value="UniProtKB-KW"/>
</dbReference>
<name>A0A0J1BHY8_RHOIS</name>
<dbReference type="Proteomes" id="UP000036367">
    <property type="component" value="Unassembled WGS sequence"/>
</dbReference>
<accession>A0A0J1BHY8</accession>
<keyword evidence="2" id="KW-0418">Kinase</keyword>
<keyword evidence="2" id="KW-0723">Serine/threonine-protein kinase</keyword>
<dbReference type="AlphaFoldDB" id="A0A0J1BHY8"/>
<keyword evidence="2" id="KW-0808">Transferase</keyword>
<keyword evidence="3" id="KW-1185">Reference proteome</keyword>
<comment type="caution">
    <text evidence="2">The sequence shown here is derived from an EMBL/GenBank/DDBJ whole genome shotgun (WGS) entry which is preliminary data.</text>
</comment>
<evidence type="ECO:0000313" key="3">
    <source>
        <dbReference type="Proteomes" id="UP000036367"/>
    </source>
</evidence>
<dbReference type="STRING" id="595434.RISK_002011"/>
<keyword evidence="1" id="KW-0472">Membrane</keyword>
<gene>
    <name evidence="2" type="ORF">RISK_002011</name>
</gene>
<organism evidence="2 3">
    <name type="scientific">Rhodopirellula islandica</name>
    <dbReference type="NCBI Taxonomy" id="595434"/>
    <lineage>
        <taxon>Bacteria</taxon>
        <taxon>Pseudomonadati</taxon>
        <taxon>Planctomycetota</taxon>
        <taxon>Planctomycetia</taxon>
        <taxon>Pirellulales</taxon>
        <taxon>Pirellulaceae</taxon>
        <taxon>Rhodopirellula</taxon>
    </lineage>
</organism>